<accession>A0A6M3JT96</accession>
<dbReference type="EMBL" id="MT142015">
    <property type="protein sequence ID" value="QJA73279.1"/>
    <property type="molecule type" value="Genomic_DNA"/>
</dbReference>
<dbReference type="EMBL" id="MT141463">
    <property type="protein sequence ID" value="QJA62157.1"/>
    <property type="molecule type" value="Genomic_DNA"/>
</dbReference>
<organism evidence="2">
    <name type="scientific">viral metagenome</name>
    <dbReference type="NCBI Taxonomy" id="1070528"/>
    <lineage>
        <taxon>unclassified sequences</taxon>
        <taxon>metagenomes</taxon>
        <taxon>organismal metagenomes</taxon>
    </lineage>
</organism>
<protein>
    <submittedName>
        <fullName evidence="2">Uncharacterized protein</fullName>
    </submittedName>
</protein>
<evidence type="ECO:0000313" key="1">
    <source>
        <dbReference type="EMBL" id="QJA62157.1"/>
    </source>
</evidence>
<evidence type="ECO:0000313" key="2">
    <source>
        <dbReference type="EMBL" id="QJA73279.1"/>
    </source>
</evidence>
<sequence>MADDKKLKAFEFESDEPELYYNSETERGKDYLQQAMVVENYKMLPNERLNFAIGQFMRYRP</sequence>
<reference evidence="2" key="1">
    <citation type="submission" date="2020-03" db="EMBL/GenBank/DDBJ databases">
        <title>The deep terrestrial virosphere.</title>
        <authorList>
            <person name="Holmfeldt K."/>
            <person name="Nilsson E."/>
            <person name="Simone D."/>
            <person name="Lopez-Fernandez M."/>
            <person name="Wu X."/>
            <person name="de Brujin I."/>
            <person name="Lundin D."/>
            <person name="Andersson A."/>
            <person name="Bertilsson S."/>
            <person name="Dopson M."/>
        </authorList>
    </citation>
    <scope>NUCLEOTIDE SEQUENCE</scope>
    <source>
        <strain evidence="2">MM415A02420</strain>
        <strain evidence="1">MM415B00820</strain>
    </source>
</reference>
<dbReference type="AlphaFoldDB" id="A0A6M3JT96"/>
<proteinExistence type="predicted"/>
<name>A0A6M3JT96_9ZZZZ</name>
<gene>
    <name evidence="2" type="ORF">MM415A02420_0005</name>
    <name evidence="1" type="ORF">MM415B00820_0019</name>
</gene>